<sequence length="136" mass="14321">MQTKLIDQWYALCRDASRQRLVIVALSILSALLYLVTALGFTSSSSVATTQDSRHEIPAGFRAVAMQSVGPLPELRAGDYVDVIINATVALDRVLVLDVALQPGRQATVVLAVPLTNAPQIADAAALGIVALVLVG</sequence>
<name>A0A6J6GGJ0_9ZZZZ</name>
<keyword evidence="1" id="KW-1133">Transmembrane helix</keyword>
<organism evidence="2">
    <name type="scientific">freshwater metagenome</name>
    <dbReference type="NCBI Taxonomy" id="449393"/>
    <lineage>
        <taxon>unclassified sequences</taxon>
        <taxon>metagenomes</taxon>
        <taxon>ecological metagenomes</taxon>
    </lineage>
</organism>
<evidence type="ECO:0000313" key="2">
    <source>
        <dbReference type="EMBL" id="CAB4600396.1"/>
    </source>
</evidence>
<reference evidence="2" key="1">
    <citation type="submission" date="2020-05" db="EMBL/GenBank/DDBJ databases">
        <authorList>
            <person name="Chiriac C."/>
            <person name="Salcher M."/>
            <person name="Ghai R."/>
            <person name="Kavagutti S V."/>
        </authorList>
    </citation>
    <scope>NUCLEOTIDE SEQUENCE</scope>
</reference>
<protein>
    <submittedName>
        <fullName evidence="2">Unannotated protein</fullName>
    </submittedName>
</protein>
<evidence type="ECO:0000256" key="1">
    <source>
        <dbReference type="SAM" id="Phobius"/>
    </source>
</evidence>
<dbReference type="EMBL" id="CAEZUN010000060">
    <property type="protein sequence ID" value="CAB4600396.1"/>
    <property type="molecule type" value="Genomic_DNA"/>
</dbReference>
<feature type="transmembrane region" description="Helical" evidence="1">
    <location>
        <begin position="21"/>
        <end position="41"/>
    </location>
</feature>
<proteinExistence type="predicted"/>
<dbReference type="AlphaFoldDB" id="A0A6J6GGJ0"/>
<gene>
    <name evidence="2" type="ORF">UFOPK1826_00621</name>
</gene>
<accession>A0A6J6GGJ0</accession>
<keyword evidence="1" id="KW-0472">Membrane</keyword>
<keyword evidence="1" id="KW-0812">Transmembrane</keyword>